<dbReference type="SUPFAM" id="SSF52540">
    <property type="entry name" value="P-loop containing nucleoside triphosphate hydrolases"/>
    <property type="match status" value="1"/>
</dbReference>
<dbReference type="PANTHER" id="PTHR32182">
    <property type="entry name" value="DNA REPLICATION AND REPAIR PROTEIN RECF"/>
    <property type="match status" value="1"/>
</dbReference>
<proteinExistence type="inferred from homology"/>
<dbReference type="InterPro" id="IPR018078">
    <property type="entry name" value="DNA-binding_RecF_CS"/>
</dbReference>
<reference evidence="12" key="1">
    <citation type="submission" date="2021-01" db="EMBL/GenBank/DDBJ databases">
        <title>Marivirga sp. nov., isolated from intertidal surface sediments.</title>
        <authorList>
            <person name="Zhang M."/>
        </authorList>
    </citation>
    <scope>NUCLEOTIDE SEQUENCE</scope>
    <source>
        <strain evidence="12">SM1354</strain>
    </source>
</reference>
<comment type="subcellular location">
    <subcellularLocation>
        <location evidence="1 9 10">Cytoplasm</location>
    </subcellularLocation>
</comment>
<organism evidence="12 13">
    <name type="scientific">Marivirga atlantica</name>
    <dbReference type="NCBI Taxonomy" id="1548457"/>
    <lineage>
        <taxon>Bacteria</taxon>
        <taxon>Pseudomonadati</taxon>
        <taxon>Bacteroidota</taxon>
        <taxon>Cytophagia</taxon>
        <taxon>Cytophagales</taxon>
        <taxon>Marivirgaceae</taxon>
        <taxon>Marivirga</taxon>
    </lineage>
</organism>
<evidence type="ECO:0000256" key="6">
    <source>
        <dbReference type="ARBA" id="ARBA00022741"/>
    </source>
</evidence>
<evidence type="ECO:0000256" key="9">
    <source>
        <dbReference type="HAMAP-Rule" id="MF_00365"/>
    </source>
</evidence>
<protein>
    <recommendedName>
        <fullName evidence="3 9">DNA replication and repair protein RecF</fullName>
    </recommendedName>
</protein>
<comment type="function">
    <text evidence="9 10">The RecF protein is involved in DNA metabolism; it is required for DNA replication and normal SOS inducibility. RecF binds preferentially to single-stranded, linear DNA. It also seems to bind ATP.</text>
</comment>
<dbReference type="InterPro" id="IPR042174">
    <property type="entry name" value="RecF_2"/>
</dbReference>
<dbReference type="EMBL" id="JAERQG010000001">
    <property type="protein sequence ID" value="MBL0763971.1"/>
    <property type="molecule type" value="Genomic_DNA"/>
</dbReference>
<evidence type="ECO:0000256" key="5">
    <source>
        <dbReference type="ARBA" id="ARBA00022705"/>
    </source>
</evidence>
<evidence type="ECO:0000313" key="12">
    <source>
        <dbReference type="EMBL" id="MBL0763971.1"/>
    </source>
</evidence>
<dbReference type="GO" id="GO:0006260">
    <property type="term" value="P:DNA replication"/>
    <property type="evidence" value="ECO:0007669"/>
    <property type="project" value="UniProtKB-UniRule"/>
</dbReference>
<dbReference type="RefSeq" id="WP_201917109.1">
    <property type="nucleotide sequence ID" value="NZ_JAERQG010000001.1"/>
</dbReference>
<evidence type="ECO:0000313" key="13">
    <source>
        <dbReference type="Proteomes" id="UP000642920"/>
    </source>
</evidence>
<keyword evidence="13" id="KW-1185">Reference proteome</keyword>
<dbReference type="PANTHER" id="PTHR32182:SF0">
    <property type="entry name" value="DNA REPLICATION AND REPAIR PROTEIN RECF"/>
    <property type="match status" value="1"/>
</dbReference>
<evidence type="ECO:0000259" key="11">
    <source>
        <dbReference type="Pfam" id="PF02463"/>
    </source>
</evidence>
<keyword evidence="8 9" id="KW-0238">DNA-binding</keyword>
<feature type="domain" description="RecF/RecN/SMC N-terminal" evidence="11">
    <location>
        <begin position="3"/>
        <end position="338"/>
    </location>
</feature>
<dbReference type="GO" id="GO:0009432">
    <property type="term" value="P:SOS response"/>
    <property type="evidence" value="ECO:0007669"/>
    <property type="project" value="UniProtKB-UniRule"/>
</dbReference>
<dbReference type="GO" id="GO:0005524">
    <property type="term" value="F:ATP binding"/>
    <property type="evidence" value="ECO:0007669"/>
    <property type="project" value="UniProtKB-UniRule"/>
</dbReference>
<evidence type="ECO:0000256" key="3">
    <source>
        <dbReference type="ARBA" id="ARBA00020170"/>
    </source>
</evidence>
<feature type="binding site" evidence="9">
    <location>
        <begin position="30"/>
        <end position="37"/>
    </location>
    <ligand>
        <name>ATP</name>
        <dbReference type="ChEBI" id="CHEBI:30616"/>
    </ligand>
</feature>
<dbReference type="GO" id="GO:0003697">
    <property type="term" value="F:single-stranded DNA binding"/>
    <property type="evidence" value="ECO:0007669"/>
    <property type="project" value="UniProtKB-UniRule"/>
</dbReference>
<dbReference type="PROSITE" id="PS00617">
    <property type="entry name" value="RECF_1"/>
    <property type="match status" value="1"/>
</dbReference>
<sequence>MHLQKLQLTQFKNYEQASFEFVEGINCLLGRNGIGKTNLLDAIYYLAFTKSAFNAVDKDNILHEATFFSLKGKLKIDEQDINILCAVQQGEKKMLKWSGKAYDKLSDHIGKMPLVMIAPQDTDLVRDSSETRRKFFDSLLCQIDHEYLNNLMRYNHLLKQRNTLLKQLLENNRFDSSQLEPFDELMVPLALSIAQKRSELIQQFSDDFEIFYKEISDDSESVSIVYDTAVTENYKEELKARHKKDFFQGRTTLGIHRDDFKFLIDEHSLKKFGSQGQQKSFLIAMKLSQFVTIEKVMGKRPIMLLDDIFDKLDDRRIAYLLKMVSDGRFGQIFLTDARPERTKMYLDSLSSEKKYFELD</sequence>
<comment type="caution">
    <text evidence="12">The sequence shown here is derived from an EMBL/GenBank/DDBJ whole genome shotgun (WGS) entry which is preliminary data.</text>
</comment>
<keyword evidence="9 10" id="KW-0227">DNA damage</keyword>
<dbReference type="GO" id="GO:0000731">
    <property type="term" value="P:DNA synthesis involved in DNA repair"/>
    <property type="evidence" value="ECO:0007669"/>
    <property type="project" value="TreeGrafter"/>
</dbReference>
<dbReference type="Pfam" id="PF02463">
    <property type="entry name" value="SMC_N"/>
    <property type="match status" value="1"/>
</dbReference>
<dbReference type="InterPro" id="IPR003395">
    <property type="entry name" value="RecF/RecN/SMC_N"/>
</dbReference>
<evidence type="ECO:0000256" key="10">
    <source>
        <dbReference type="RuleBase" id="RU000578"/>
    </source>
</evidence>
<evidence type="ECO:0000256" key="7">
    <source>
        <dbReference type="ARBA" id="ARBA00022840"/>
    </source>
</evidence>
<dbReference type="Gene3D" id="3.40.50.300">
    <property type="entry name" value="P-loop containing nucleotide triphosphate hydrolases"/>
    <property type="match status" value="1"/>
</dbReference>
<accession>A0A937DIA8</accession>
<dbReference type="NCBIfam" id="TIGR00611">
    <property type="entry name" value="recf"/>
    <property type="match status" value="1"/>
</dbReference>
<dbReference type="Proteomes" id="UP000642920">
    <property type="component" value="Unassembled WGS sequence"/>
</dbReference>
<dbReference type="AlphaFoldDB" id="A0A937DIA8"/>
<dbReference type="PROSITE" id="PS00618">
    <property type="entry name" value="RECF_2"/>
    <property type="match status" value="1"/>
</dbReference>
<evidence type="ECO:0000256" key="1">
    <source>
        <dbReference type="ARBA" id="ARBA00004496"/>
    </source>
</evidence>
<evidence type="ECO:0000256" key="4">
    <source>
        <dbReference type="ARBA" id="ARBA00022490"/>
    </source>
</evidence>
<keyword evidence="7 9" id="KW-0067">ATP-binding</keyword>
<keyword evidence="6 9" id="KW-0547">Nucleotide-binding</keyword>
<keyword evidence="9 10" id="KW-0742">SOS response</keyword>
<keyword evidence="9 10" id="KW-0234">DNA repair</keyword>
<comment type="similarity">
    <text evidence="2 9 10">Belongs to the RecF family.</text>
</comment>
<keyword evidence="4 9" id="KW-0963">Cytoplasm</keyword>
<dbReference type="GO" id="GO:0006302">
    <property type="term" value="P:double-strand break repair"/>
    <property type="evidence" value="ECO:0007669"/>
    <property type="project" value="TreeGrafter"/>
</dbReference>
<dbReference type="InterPro" id="IPR001238">
    <property type="entry name" value="DNA-binding_RecF"/>
</dbReference>
<dbReference type="InterPro" id="IPR027417">
    <property type="entry name" value="P-loop_NTPase"/>
</dbReference>
<dbReference type="Gene3D" id="1.20.1050.90">
    <property type="entry name" value="RecF/RecN/SMC, N-terminal domain"/>
    <property type="match status" value="1"/>
</dbReference>
<name>A0A937DIA8_9BACT</name>
<dbReference type="HAMAP" id="MF_00365">
    <property type="entry name" value="RecF"/>
    <property type="match status" value="1"/>
</dbReference>
<dbReference type="GO" id="GO:0005737">
    <property type="term" value="C:cytoplasm"/>
    <property type="evidence" value="ECO:0007669"/>
    <property type="project" value="UniProtKB-SubCell"/>
</dbReference>
<gene>
    <name evidence="9" type="primary">recF</name>
    <name evidence="12" type="ORF">JKP34_01830</name>
</gene>
<keyword evidence="5 9" id="KW-0235">DNA replication</keyword>
<evidence type="ECO:0000256" key="8">
    <source>
        <dbReference type="ARBA" id="ARBA00023125"/>
    </source>
</evidence>
<evidence type="ECO:0000256" key="2">
    <source>
        <dbReference type="ARBA" id="ARBA00008016"/>
    </source>
</evidence>